<dbReference type="GO" id="GO:0005886">
    <property type="term" value="C:plasma membrane"/>
    <property type="evidence" value="ECO:0007669"/>
    <property type="project" value="UniProtKB-SubCell"/>
</dbReference>
<dbReference type="PANTHER" id="PTHR43471:SF12">
    <property type="entry name" value="HYPOTHETICAL MEMBRANE PROTEIN, CONSERVED"/>
    <property type="match status" value="1"/>
</dbReference>
<feature type="transmembrane region" description="Helical" evidence="1">
    <location>
        <begin position="192"/>
        <end position="210"/>
    </location>
</feature>
<dbReference type="EMBL" id="SPQQ01000003">
    <property type="protein sequence ID" value="TGE38535.1"/>
    <property type="molecule type" value="Genomic_DNA"/>
</dbReference>
<protein>
    <submittedName>
        <fullName evidence="2">ABC transporter</fullName>
    </submittedName>
</protein>
<feature type="transmembrane region" description="Helical" evidence="1">
    <location>
        <begin position="159"/>
        <end position="180"/>
    </location>
</feature>
<dbReference type="Proteomes" id="UP000298460">
    <property type="component" value="Unassembled WGS sequence"/>
</dbReference>
<feature type="transmembrane region" description="Helical" evidence="1">
    <location>
        <begin position="71"/>
        <end position="96"/>
    </location>
</feature>
<dbReference type="AlphaFoldDB" id="A0A4Z0R7Z5"/>
<dbReference type="RefSeq" id="WP_135546683.1">
    <property type="nucleotide sequence ID" value="NZ_SPQQ01000003.1"/>
</dbReference>
<dbReference type="Pfam" id="PF12679">
    <property type="entry name" value="ABC2_membrane_2"/>
    <property type="match status" value="1"/>
</dbReference>
<feature type="transmembrane region" description="Helical" evidence="1">
    <location>
        <begin position="117"/>
        <end position="147"/>
    </location>
</feature>
<keyword evidence="1" id="KW-1133">Transmembrane helix</keyword>
<organism evidence="2 3">
    <name type="scientific">Desulfosporosinus fructosivorans</name>
    <dbReference type="NCBI Taxonomy" id="2018669"/>
    <lineage>
        <taxon>Bacteria</taxon>
        <taxon>Bacillati</taxon>
        <taxon>Bacillota</taxon>
        <taxon>Clostridia</taxon>
        <taxon>Eubacteriales</taxon>
        <taxon>Desulfitobacteriaceae</taxon>
        <taxon>Desulfosporosinus</taxon>
    </lineage>
</organism>
<dbReference type="OrthoDB" id="9800309at2"/>
<name>A0A4Z0R7Z5_9FIRM</name>
<keyword evidence="1" id="KW-0812">Transmembrane</keyword>
<accession>A0A4Z0R7Z5</accession>
<feature type="transmembrane region" description="Helical" evidence="1">
    <location>
        <begin position="238"/>
        <end position="258"/>
    </location>
</feature>
<sequence length="265" mass="29095">MNIFIIEMKAHRKSLIIWCIAVLLMVGTGMSKYEVFSTTGQSINDVMSKLPKVVQAIFGIGAFDLSKASGFYALLFLYLVLMTTIHAAMLGANIISKEERDKTTEFLMVKPISRDKIITAKLSAAFVNIIILNIVTLISSFVIVGYFGKGESVTGDITLLMAGMFILQLMFMFIGTALAAVSKHPKTSPSMATGIILVAYLLSTAIDINLKLGNLRYLTPFKYFEAKNLIPSGGFEPVFVILSVSIIAVSLSATYVFYRKRDLNV</sequence>
<dbReference type="PANTHER" id="PTHR43471">
    <property type="entry name" value="ABC TRANSPORTER PERMEASE"/>
    <property type="match status" value="1"/>
</dbReference>
<reference evidence="2 3" key="1">
    <citation type="submission" date="2019-03" db="EMBL/GenBank/DDBJ databases">
        <title>Draft Genome Sequence of Desulfosporosinus fructosivorans Strain 63.6F, Isolated from Marine Sediment in the Baltic Sea.</title>
        <authorList>
            <person name="Hausmann B."/>
            <person name="Vandieken V."/>
            <person name="Pjevac P."/>
            <person name="Schreck K."/>
            <person name="Herbold C.W."/>
            <person name="Loy A."/>
        </authorList>
    </citation>
    <scope>NUCLEOTIDE SEQUENCE [LARGE SCALE GENOMIC DNA]</scope>
    <source>
        <strain evidence="2 3">63.6F</strain>
    </source>
</reference>
<gene>
    <name evidence="2" type="ORF">E4K67_11470</name>
</gene>
<evidence type="ECO:0000256" key="1">
    <source>
        <dbReference type="SAM" id="Phobius"/>
    </source>
</evidence>
<evidence type="ECO:0000313" key="2">
    <source>
        <dbReference type="EMBL" id="TGE38535.1"/>
    </source>
</evidence>
<comment type="caution">
    <text evidence="2">The sequence shown here is derived from an EMBL/GenBank/DDBJ whole genome shotgun (WGS) entry which is preliminary data.</text>
</comment>
<dbReference type="GO" id="GO:0140359">
    <property type="term" value="F:ABC-type transporter activity"/>
    <property type="evidence" value="ECO:0007669"/>
    <property type="project" value="InterPro"/>
</dbReference>
<keyword evidence="1" id="KW-0472">Membrane</keyword>
<evidence type="ECO:0000313" key="3">
    <source>
        <dbReference type="Proteomes" id="UP000298460"/>
    </source>
</evidence>
<keyword evidence="3" id="KW-1185">Reference proteome</keyword>
<proteinExistence type="predicted"/>